<dbReference type="Proteomes" id="UP000183530">
    <property type="component" value="Chromosome"/>
</dbReference>
<name>A0A1L2ZMT1_9MICC</name>
<protein>
    <recommendedName>
        <fullName evidence="3">Ribosome maturation factor RimP</fullName>
    </recommendedName>
</protein>
<evidence type="ECO:0000259" key="6">
    <source>
        <dbReference type="Pfam" id="PF17384"/>
    </source>
</evidence>
<reference evidence="7 8" key="1">
    <citation type="submission" date="2016-11" db="EMBL/GenBank/DDBJ databases">
        <title>Genome sequencing of Zhihengliuella aestuarii B18 antagonistic to Plasmodiophora brassicae.</title>
        <authorList>
            <person name="Luo Y."/>
        </authorList>
    </citation>
    <scope>NUCLEOTIDE SEQUENCE [LARGE SCALE GENOMIC DNA]</scope>
    <source>
        <strain evidence="7 8">B18</strain>
    </source>
</reference>
<dbReference type="AlphaFoldDB" id="A0A1L2ZMT1"/>
<sequence>MSQTESERIAEYLRPTVTAAGLFLEAVDVKGQGKDRIVQVLVDYEEGTASVTLDEISDVSQAISTALDADPALDQSPYELEVSTPGVSRPLTEPRHWRRNVGRTVRVNIMGQENVTGELIDAREDGITLVPVIEAPKKGMKSKRGEPQDIEFSQIRRGNVEVDFSAADKVSDEDLEALDEEDFDALNPEEDSNGH</sequence>
<evidence type="ECO:0000256" key="3">
    <source>
        <dbReference type="HAMAP-Rule" id="MF_01077"/>
    </source>
</evidence>
<dbReference type="HAMAP" id="MF_01077">
    <property type="entry name" value="RimP"/>
    <property type="match status" value="1"/>
</dbReference>
<dbReference type="PANTHER" id="PTHR33867:SF1">
    <property type="entry name" value="RIBOSOME MATURATION FACTOR RIMP"/>
    <property type="match status" value="1"/>
</dbReference>
<dbReference type="PANTHER" id="PTHR33867">
    <property type="entry name" value="RIBOSOME MATURATION FACTOR RIMP"/>
    <property type="match status" value="1"/>
</dbReference>
<feature type="domain" description="Ribosome maturation factor RimP C-terminal" evidence="6">
    <location>
        <begin position="91"/>
        <end position="164"/>
    </location>
</feature>
<evidence type="ECO:0000259" key="5">
    <source>
        <dbReference type="Pfam" id="PF02576"/>
    </source>
</evidence>
<evidence type="ECO:0000313" key="7">
    <source>
        <dbReference type="EMBL" id="APF40338.1"/>
    </source>
</evidence>
<feature type="domain" description="Ribosome maturation factor RimP N-terminal" evidence="5">
    <location>
        <begin position="13"/>
        <end position="87"/>
    </location>
</feature>
<gene>
    <name evidence="3" type="primary">rimP</name>
    <name evidence="7" type="ORF">BHE16_04135</name>
</gene>
<dbReference type="RefSeq" id="WP_071893820.1">
    <property type="nucleotide sequence ID" value="NZ_CP018135.1"/>
</dbReference>
<evidence type="ECO:0000256" key="2">
    <source>
        <dbReference type="ARBA" id="ARBA00022517"/>
    </source>
</evidence>
<dbReference type="InterPro" id="IPR028998">
    <property type="entry name" value="RimP_C"/>
</dbReference>
<dbReference type="KEGG" id="nae:BHE16_04135"/>
<dbReference type="GO" id="GO:0006412">
    <property type="term" value="P:translation"/>
    <property type="evidence" value="ECO:0007669"/>
    <property type="project" value="TreeGrafter"/>
</dbReference>
<keyword evidence="8" id="KW-1185">Reference proteome</keyword>
<keyword evidence="1 3" id="KW-0963">Cytoplasm</keyword>
<dbReference type="Gene3D" id="3.30.300.70">
    <property type="entry name" value="RimP-like superfamily, N-terminal"/>
    <property type="match status" value="1"/>
</dbReference>
<evidence type="ECO:0000256" key="4">
    <source>
        <dbReference type="SAM" id="MobiDB-lite"/>
    </source>
</evidence>
<dbReference type="InterPro" id="IPR028989">
    <property type="entry name" value="RimP_N"/>
</dbReference>
<comment type="subcellular location">
    <subcellularLocation>
        <location evidence="3">Cytoplasm</location>
    </subcellularLocation>
</comment>
<keyword evidence="2 3" id="KW-0690">Ribosome biogenesis</keyword>
<dbReference type="InterPro" id="IPR036847">
    <property type="entry name" value="RimP_C_sf"/>
</dbReference>
<dbReference type="STRING" id="556325.BHE16_04135"/>
<dbReference type="Pfam" id="PF17384">
    <property type="entry name" value="DUF150_C"/>
    <property type="match status" value="1"/>
</dbReference>
<dbReference type="OrthoDB" id="9805006at2"/>
<feature type="region of interest" description="Disordered" evidence="4">
    <location>
        <begin position="167"/>
        <end position="195"/>
    </location>
</feature>
<organism evidence="7 8">
    <name type="scientific">Neomicrococcus aestuarii</name>
    <dbReference type="NCBI Taxonomy" id="556325"/>
    <lineage>
        <taxon>Bacteria</taxon>
        <taxon>Bacillati</taxon>
        <taxon>Actinomycetota</taxon>
        <taxon>Actinomycetes</taxon>
        <taxon>Micrococcales</taxon>
        <taxon>Micrococcaceae</taxon>
        <taxon>Neomicrococcus</taxon>
    </lineage>
</organism>
<comment type="function">
    <text evidence="3">Required for maturation of 30S ribosomal subunits.</text>
</comment>
<evidence type="ECO:0000313" key="8">
    <source>
        <dbReference type="Proteomes" id="UP000183530"/>
    </source>
</evidence>
<dbReference type="GO" id="GO:0005829">
    <property type="term" value="C:cytosol"/>
    <property type="evidence" value="ECO:0007669"/>
    <property type="project" value="TreeGrafter"/>
</dbReference>
<dbReference type="InterPro" id="IPR035956">
    <property type="entry name" value="RimP_N_sf"/>
</dbReference>
<proteinExistence type="inferred from homology"/>
<evidence type="ECO:0000256" key="1">
    <source>
        <dbReference type="ARBA" id="ARBA00022490"/>
    </source>
</evidence>
<dbReference type="InterPro" id="IPR003728">
    <property type="entry name" value="Ribosome_maturation_RimP"/>
</dbReference>
<dbReference type="SUPFAM" id="SSF75420">
    <property type="entry name" value="YhbC-like, N-terminal domain"/>
    <property type="match status" value="1"/>
</dbReference>
<dbReference type="EMBL" id="CP018135">
    <property type="protein sequence ID" value="APF40338.1"/>
    <property type="molecule type" value="Genomic_DNA"/>
</dbReference>
<dbReference type="SUPFAM" id="SSF74942">
    <property type="entry name" value="YhbC-like, C-terminal domain"/>
    <property type="match status" value="1"/>
</dbReference>
<dbReference type="CDD" id="cd01734">
    <property type="entry name" value="YlxS_C"/>
    <property type="match status" value="1"/>
</dbReference>
<comment type="similarity">
    <text evidence="3">Belongs to the RimP family.</text>
</comment>
<dbReference type="Pfam" id="PF02576">
    <property type="entry name" value="RimP_N"/>
    <property type="match status" value="1"/>
</dbReference>
<dbReference type="GO" id="GO:0000028">
    <property type="term" value="P:ribosomal small subunit assembly"/>
    <property type="evidence" value="ECO:0007669"/>
    <property type="project" value="TreeGrafter"/>
</dbReference>
<feature type="compositionally biased region" description="Acidic residues" evidence="4">
    <location>
        <begin position="171"/>
        <end position="195"/>
    </location>
</feature>
<accession>A0A1L2ZMT1</accession>